<name>A0A5K1I5T1_9GAMM</name>
<proteinExistence type="predicted"/>
<organism evidence="1 2">
    <name type="scientific">Halomonas lysinitropha</name>
    <dbReference type="NCBI Taxonomy" id="2607506"/>
    <lineage>
        <taxon>Bacteria</taxon>
        <taxon>Pseudomonadati</taxon>
        <taxon>Pseudomonadota</taxon>
        <taxon>Gammaproteobacteria</taxon>
        <taxon>Oceanospirillales</taxon>
        <taxon>Halomonadaceae</taxon>
        <taxon>Halomonas</taxon>
    </lineage>
</organism>
<dbReference type="AlphaFoldDB" id="A0A5K1I5T1"/>
<evidence type="ECO:0000313" key="1">
    <source>
        <dbReference type="EMBL" id="VVZ96806.1"/>
    </source>
</evidence>
<dbReference type="RefSeq" id="WP_151444626.1">
    <property type="nucleotide sequence ID" value="NZ_CABVOU010000041.1"/>
</dbReference>
<gene>
    <name evidence="1" type="ORF">HALO32_02913</name>
</gene>
<reference evidence="1 2" key="1">
    <citation type="submission" date="2019-09" db="EMBL/GenBank/DDBJ databases">
        <authorList>
            <person name="Criscuolo A."/>
        </authorList>
    </citation>
    <scope>NUCLEOTIDE SEQUENCE [LARGE SCALE GENOMIC DNA]</scope>
    <source>
        <strain evidence="2">3(2)</strain>
    </source>
</reference>
<evidence type="ECO:0000313" key="2">
    <source>
        <dbReference type="Proteomes" id="UP000326725"/>
    </source>
</evidence>
<accession>A0A5K1I5T1</accession>
<sequence>MSNGPYGQIACDCGAVSLLVCGAPLGLGLDAVDEPVTFWPLDAIQIGQGADELDVSPQAGGGDCWACRRCRERLLCAHEEAGVAVLTGQEGDASDHHAPAMTSSWQRSLEALGYRVRSVPGA</sequence>
<dbReference type="Proteomes" id="UP000326725">
    <property type="component" value="Unassembled WGS sequence"/>
</dbReference>
<dbReference type="EMBL" id="CABVOU010000041">
    <property type="protein sequence ID" value="VVZ96806.1"/>
    <property type="molecule type" value="Genomic_DNA"/>
</dbReference>
<keyword evidence="2" id="KW-1185">Reference proteome</keyword>
<protein>
    <submittedName>
        <fullName evidence="1">Uncharacterized protein</fullName>
    </submittedName>
</protein>